<dbReference type="Proteomes" id="UP001470230">
    <property type="component" value="Unassembled WGS sequence"/>
</dbReference>
<evidence type="ECO:0000259" key="1">
    <source>
        <dbReference type="PROSITE" id="PS50011"/>
    </source>
</evidence>
<dbReference type="InterPro" id="IPR008271">
    <property type="entry name" value="Ser/Thr_kinase_AS"/>
</dbReference>
<feature type="domain" description="Protein kinase" evidence="1">
    <location>
        <begin position="12"/>
        <end position="265"/>
    </location>
</feature>
<keyword evidence="3" id="KW-1185">Reference proteome</keyword>
<evidence type="ECO:0000313" key="2">
    <source>
        <dbReference type="EMBL" id="KAK8870865.1"/>
    </source>
</evidence>
<dbReference type="InterPro" id="IPR000719">
    <property type="entry name" value="Prot_kinase_dom"/>
</dbReference>
<dbReference type="SUPFAM" id="SSF56112">
    <property type="entry name" value="Protein kinase-like (PK-like)"/>
    <property type="match status" value="1"/>
</dbReference>
<dbReference type="Gene3D" id="1.10.510.10">
    <property type="entry name" value="Transferase(Phosphotransferase) domain 1"/>
    <property type="match status" value="1"/>
</dbReference>
<evidence type="ECO:0000313" key="3">
    <source>
        <dbReference type="Proteomes" id="UP001470230"/>
    </source>
</evidence>
<dbReference type="Pfam" id="PF00069">
    <property type="entry name" value="Pkinase"/>
    <property type="match status" value="1"/>
</dbReference>
<dbReference type="InterPro" id="IPR011009">
    <property type="entry name" value="Kinase-like_dom_sf"/>
</dbReference>
<organism evidence="2 3">
    <name type="scientific">Tritrichomonas musculus</name>
    <dbReference type="NCBI Taxonomy" id="1915356"/>
    <lineage>
        <taxon>Eukaryota</taxon>
        <taxon>Metamonada</taxon>
        <taxon>Parabasalia</taxon>
        <taxon>Tritrichomonadida</taxon>
        <taxon>Tritrichomonadidae</taxon>
        <taxon>Tritrichomonas</taxon>
    </lineage>
</organism>
<dbReference type="PROSITE" id="PS00108">
    <property type="entry name" value="PROTEIN_KINASE_ST"/>
    <property type="match status" value="1"/>
</dbReference>
<dbReference type="SMART" id="SM00220">
    <property type="entry name" value="S_TKc"/>
    <property type="match status" value="1"/>
</dbReference>
<name>A0ABR2J1K0_9EUKA</name>
<dbReference type="PROSITE" id="PS50011">
    <property type="entry name" value="PROTEIN_KINASE_DOM"/>
    <property type="match status" value="1"/>
</dbReference>
<comment type="caution">
    <text evidence="2">The sequence shown here is derived from an EMBL/GenBank/DDBJ whole genome shotgun (WGS) entry which is preliminary data.</text>
</comment>
<dbReference type="PANTHER" id="PTHR44167">
    <property type="entry name" value="OVARIAN-SPECIFIC SERINE/THREONINE-PROTEIN KINASE LOK-RELATED"/>
    <property type="match status" value="1"/>
</dbReference>
<dbReference type="PANTHER" id="PTHR44167:SF24">
    <property type="entry name" value="SERINE_THREONINE-PROTEIN KINASE CHK2"/>
    <property type="match status" value="1"/>
</dbReference>
<accession>A0ABR2J1K0</accession>
<gene>
    <name evidence="2" type="ORF">M9Y10_008763</name>
</gene>
<proteinExistence type="predicted"/>
<protein>
    <recommendedName>
        <fullName evidence="1">Protein kinase domain-containing protein</fullName>
    </recommendedName>
</protein>
<dbReference type="EMBL" id="JAPFFF010000014">
    <property type="protein sequence ID" value="KAK8870865.1"/>
    <property type="molecule type" value="Genomic_DNA"/>
</dbReference>
<reference evidence="2 3" key="1">
    <citation type="submission" date="2024-04" db="EMBL/GenBank/DDBJ databases">
        <title>Tritrichomonas musculus Genome.</title>
        <authorList>
            <person name="Alves-Ferreira E."/>
            <person name="Grigg M."/>
            <person name="Lorenzi H."/>
            <person name="Galac M."/>
        </authorList>
    </citation>
    <scope>NUCLEOTIDE SEQUENCE [LARGE SCALE GENOMIC DNA]</scope>
    <source>
        <strain evidence="2 3">EAF2021</strain>
    </source>
</reference>
<sequence>MLLKAPMNLCGYYIYKNIKEAKRTPVYKAIKNGEKFVLKFSSNEMIKHEYAIMAQMSHKNVLKANEIIIKDGIYGYAMPYAKGKTLYIYLNEYVKQGRIIPEIKVQSIMKQIFSGLFYIHSLGLVHRDIKLENIYFMDENYSDIVLADFEFTKHLNNNDSIDFLGTNPYKAPEYLNEDRTYSNKIDCWSAGIIMYFLLFNTYPFYKPNYQVDEEEYWDEEKIINCSFQFGNIQRSKYAKHLIKKLLCADPQKRYSAEKALNHPWFSEITGNSNVRFEKSN</sequence>